<keyword evidence="2" id="KW-1185">Reference proteome</keyword>
<dbReference type="AlphaFoldDB" id="A0A9P4S7H6"/>
<sequence>MIQVVAPATTRASSGLPTPCLFLLLVPPLVLVPWCSCPGDRVRDNSNPTLPST</sequence>
<name>A0A9P4S7H6_9PEZI</name>
<dbReference type="EMBL" id="MU006099">
    <property type="protein sequence ID" value="KAF2837489.1"/>
    <property type="molecule type" value="Genomic_DNA"/>
</dbReference>
<accession>A0A9P4S7H6</accession>
<evidence type="ECO:0000313" key="2">
    <source>
        <dbReference type="Proteomes" id="UP000799429"/>
    </source>
</evidence>
<evidence type="ECO:0000313" key="1">
    <source>
        <dbReference type="EMBL" id="KAF2837489.1"/>
    </source>
</evidence>
<reference evidence="1" key="1">
    <citation type="journal article" date="2020" name="Stud. Mycol.">
        <title>101 Dothideomycetes genomes: a test case for predicting lifestyles and emergence of pathogens.</title>
        <authorList>
            <person name="Haridas S."/>
            <person name="Albert R."/>
            <person name="Binder M."/>
            <person name="Bloem J."/>
            <person name="Labutti K."/>
            <person name="Salamov A."/>
            <person name="Andreopoulos B."/>
            <person name="Baker S."/>
            <person name="Barry K."/>
            <person name="Bills G."/>
            <person name="Bluhm B."/>
            <person name="Cannon C."/>
            <person name="Castanera R."/>
            <person name="Culley D."/>
            <person name="Daum C."/>
            <person name="Ezra D."/>
            <person name="Gonzalez J."/>
            <person name="Henrissat B."/>
            <person name="Kuo A."/>
            <person name="Liang C."/>
            <person name="Lipzen A."/>
            <person name="Lutzoni F."/>
            <person name="Magnuson J."/>
            <person name="Mondo S."/>
            <person name="Nolan M."/>
            <person name="Ohm R."/>
            <person name="Pangilinan J."/>
            <person name="Park H.-J."/>
            <person name="Ramirez L."/>
            <person name="Alfaro M."/>
            <person name="Sun H."/>
            <person name="Tritt A."/>
            <person name="Yoshinaga Y."/>
            <person name="Zwiers L.-H."/>
            <person name="Turgeon B."/>
            <person name="Goodwin S."/>
            <person name="Spatafora J."/>
            <person name="Crous P."/>
            <person name="Grigoriev I."/>
        </authorList>
    </citation>
    <scope>NUCLEOTIDE SEQUENCE</scope>
    <source>
        <strain evidence="1">CBS 101060</strain>
    </source>
</reference>
<gene>
    <name evidence="1" type="ORF">M501DRAFT_995427</name>
</gene>
<dbReference type="Proteomes" id="UP000799429">
    <property type="component" value="Unassembled WGS sequence"/>
</dbReference>
<comment type="caution">
    <text evidence="1">The sequence shown here is derived from an EMBL/GenBank/DDBJ whole genome shotgun (WGS) entry which is preliminary data.</text>
</comment>
<protein>
    <submittedName>
        <fullName evidence="1">Uncharacterized protein</fullName>
    </submittedName>
</protein>
<organism evidence="1 2">
    <name type="scientific">Patellaria atrata CBS 101060</name>
    <dbReference type="NCBI Taxonomy" id="1346257"/>
    <lineage>
        <taxon>Eukaryota</taxon>
        <taxon>Fungi</taxon>
        <taxon>Dikarya</taxon>
        <taxon>Ascomycota</taxon>
        <taxon>Pezizomycotina</taxon>
        <taxon>Dothideomycetes</taxon>
        <taxon>Dothideomycetes incertae sedis</taxon>
        <taxon>Patellariales</taxon>
        <taxon>Patellariaceae</taxon>
        <taxon>Patellaria</taxon>
    </lineage>
</organism>
<proteinExistence type="predicted"/>